<proteinExistence type="predicted"/>
<dbReference type="EMBL" id="MU118230">
    <property type="protein sequence ID" value="KAF9643406.1"/>
    <property type="molecule type" value="Genomic_DNA"/>
</dbReference>
<evidence type="ECO:0000313" key="1">
    <source>
        <dbReference type="EMBL" id="KAF9643406.1"/>
    </source>
</evidence>
<comment type="caution">
    <text evidence="1">The sequence shown here is derived from an EMBL/GenBank/DDBJ whole genome shotgun (WGS) entry which is preliminary data.</text>
</comment>
<accession>A0ACB6Z1B2</accession>
<sequence length="480" mass="52882">MTTPLSSIDTLILTSFTATKQTDKAVANIRQKKTAVRGKGGLVHGTGRVKPNGTIRRSDSNSSKKSAPESAPVEPPKQRLVIEQGPTPLYCSDECRLADLNVSHGIVESDFNPDRQSPPLPFVPHNSFSSIAFSASQDSESDSSSSTDSSVELTDTDRCHARLAPLYGFPPLPPRPPLLRHEPEQRVDPSKQYQSGVMMAAQRIKANLCKEEPKRSSFTHLNQPSLKERKPIPGWTDGTDGWRAEVYSFAKPRDPSLPVDESSDPKRAYKGFVASSQRQGGVYSTLDAKYQVPQPLSDEPTSLPRNKTVGELYSKYNLAFARRSESRTSMHSSSSVLSMARSLPTTVAPIVKKKEVSILKKGAEGKLLVPDVKLKVSTSYVNISGSPATSNGCIARRASEFSDGSMTCVTEEDELSFKSRAVETRAWSYDNVLTYPCMVPPIRTEKRLEKRVIDGVEQEVVIEVELPLKRLFLFPGKEVR</sequence>
<reference evidence="1" key="1">
    <citation type="submission" date="2019-10" db="EMBL/GenBank/DDBJ databases">
        <authorList>
            <consortium name="DOE Joint Genome Institute"/>
            <person name="Kuo A."/>
            <person name="Miyauchi S."/>
            <person name="Kiss E."/>
            <person name="Drula E."/>
            <person name="Kohler A."/>
            <person name="Sanchez-Garcia M."/>
            <person name="Andreopoulos B."/>
            <person name="Barry K.W."/>
            <person name="Bonito G."/>
            <person name="Buee M."/>
            <person name="Carver A."/>
            <person name="Chen C."/>
            <person name="Cichocki N."/>
            <person name="Clum A."/>
            <person name="Culley D."/>
            <person name="Crous P.W."/>
            <person name="Fauchery L."/>
            <person name="Girlanda M."/>
            <person name="Hayes R."/>
            <person name="Keri Z."/>
            <person name="Labutti K."/>
            <person name="Lipzen A."/>
            <person name="Lombard V."/>
            <person name="Magnuson J."/>
            <person name="Maillard F."/>
            <person name="Morin E."/>
            <person name="Murat C."/>
            <person name="Nolan M."/>
            <person name="Ohm R."/>
            <person name="Pangilinan J."/>
            <person name="Pereira M."/>
            <person name="Perotto S."/>
            <person name="Peter M."/>
            <person name="Riley R."/>
            <person name="Sitrit Y."/>
            <person name="Stielow B."/>
            <person name="Szollosi G."/>
            <person name="Zifcakova L."/>
            <person name="Stursova M."/>
            <person name="Spatafora J.W."/>
            <person name="Tedersoo L."/>
            <person name="Vaario L.-M."/>
            <person name="Yamada A."/>
            <person name="Yan M."/>
            <person name="Wang P."/>
            <person name="Xu J."/>
            <person name="Bruns T."/>
            <person name="Baldrian P."/>
            <person name="Vilgalys R."/>
            <person name="Henrissat B."/>
            <person name="Grigoriev I.V."/>
            <person name="Hibbett D."/>
            <person name="Nagy L.G."/>
            <person name="Martin F.M."/>
        </authorList>
    </citation>
    <scope>NUCLEOTIDE SEQUENCE</scope>
    <source>
        <strain evidence="1">P2</strain>
    </source>
</reference>
<reference evidence="1" key="2">
    <citation type="journal article" date="2020" name="Nat. Commun.">
        <title>Large-scale genome sequencing of mycorrhizal fungi provides insights into the early evolution of symbiotic traits.</title>
        <authorList>
            <person name="Miyauchi S."/>
            <person name="Kiss E."/>
            <person name="Kuo A."/>
            <person name="Drula E."/>
            <person name="Kohler A."/>
            <person name="Sanchez-Garcia M."/>
            <person name="Morin E."/>
            <person name="Andreopoulos B."/>
            <person name="Barry K.W."/>
            <person name="Bonito G."/>
            <person name="Buee M."/>
            <person name="Carver A."/>
            <person name="Chen C."/>
            <person name="Cichocki N."/>
            <person name="Clum A."/>
            <person name="Culley D."/>
            <person name="Crous P.W."/>
            <person name="Fauchery L."/>
            <person name="Girlanda M."/>
            <person name="Hayes R.D."/>
            <person name="Keri Z."/>
            <person name="LaButti K."/>
            <person name="Lipzen A."/>
            <person name="Lombard V."/>
            <person name="Magnuson J."/>
            <person name="Maillard F."/>
            <person name="Murat C."/>
            <person name="Nolan M."/>
            <person name="Ohm R.A."/>
            <person name="Pangilinan J."/>
            <person name="Pereira M.F."/>
            <person name="Perotto S."/>
            <person name="Peter M."/>
            <person name="Pfister S."/>
            <person name="Riley R."/>
            <person name="Sitrit Y."/>
            <person name="Stielow J.B."/>
            <person name="Szollosi G."/>
            <person name="Zifcakova L."/>
            <person name="Stursova M."/>
            <person name="Spatafora J.W."/>
            <person name="Tedersoo L."/>
            <person name="Vaario L.M."/>
            <person name="Yamada A."/>
            <person name="Yan M."/>
            <person name="Wang P."/>
            <person name="Xu J."/>
            <person name="Bruns T."/>
            <person name="Baldrian P."/>
            <person name="Vilgalys R."/>
            <person name="Dunand C."/>
            <person name="Henrissat B."/>
            <person name="Grigoriev I.V."/>
            <person name="Hibbett D."/>
            <person name="Nagy L.G."/>
            <person name="Martin F.M."/>
        </authorList>
    </citation>
    <scope>NUCLEOTIDE SEQUENCE</scope>
    <source>
        <strain evidence="1">P2</strain>
    </source>
</reference>
<dbReference type="Proteomes" id="UP000886501">
    <property type="component" value="Unassembled WGS sequence"/>
</dbReference>
<protein>
    <submittedName>
        <fullName evidence="1">Uncharacterized protein</fullName>
    </submittedName>
</protein>
<name>A0ACB6Z1B2_THEGA</name>
<evidence type="ECO:0000313" key="2">
    <source>
        <dbReference type="Proteomes" id="UP000886501"/>
    </source>
</evidence>
<organism evidence="1 2">
    <name type="scientific">Thelephora ganbajun</name>
    <name type="common">Ganba fungus</name>
    <dbReference type="NCBI Taxonomy" id="370292"/>
    <lineage>
        <taxon>Eukaryota</taxon>
        <taxon>Fungi</taxon>
        <taxon>Dikarya</taxon>
        <taxon>Basidiomycota</taxon>
        <taxon>Agaricomycotina</taxon>
        <taxon>Agaricomycetes</taxon>
        <taxon>Thelephorales</taxon>
        <taxon>Thelephoraceae</taxon>
        <taxon>Thelephora</taxon>
    </lineage>
</organism>
<keyword evidence="2" id="KW-1185">Reference proteome</keyword>
<gene>
    <name evidence="1" type="ORF">BDM02DRAFT_1507584</name>
</gene>